<comment type="caution">
    <text evidence="3">The sequence shown here is derived from an EMBL/GenBank/DDBJ whole genome shotgun (WGS) entry which is preliminary data.</text>
</comment>
<dbReference type="InterPro" id="IPR050272">
    <property type="entry name" value="Isochorismatase-like_hydrls"/>
</dbReference>
<dbReference type="RefSeq" id="WP_379841092.1">
    <property type="nucleotide sequence ID" value="NZ_JBHSMA010000001.1"/>
</dbReference>
<name>A0ABW0I4U2_9BACT</name>
<dbReference type="Pfam" id="PF00857">
    <property type="entry name" value="Isochorismatase"/>
    <property type="match status" value="1"/>
</dbReference>
<gene>
    <name evidence="3" type="ORF">ACFPMF_03350</name>
</gene>
<evidence type="ECO:0000256" key="1">
    <source>
        <dbReference type="ARBA" id="ARBA00022801"/>
    </source>
</evidence>
<dbReference type="Proteomes" id="UP001596106">
    <property type="component" value="Unassembled WGS sequence"/>
</dbReference>
<accession>A0ABW0I4U2</accession>
<proteinExistence type="predicted"/>
<protein>
    <submittedName>
        <fullName evidence="3">Cysteine hydrolase family protein</fullName>
    </submittedName>
</protein>
<dbReference type="PANTHER" id="PTHR43540:SF6">
    <property type="entry name" value="ISOCHORISMATASE-LIKE DOMAIN-CONTAINING PROTEIN"/>
    <property type="match status" value="1"/>
</dbReference>
<keyword evidence="4" id="KW-1185">Reference proteome</keyword>
<dbReference type="EMBL" id="JBHSMA010000001">
    <property type="protein sequence ID" value="MFC5408328.1"/>
    <property type="molecule type" value="Genomic_DNA"/>
</dbReference>
<dbReference type="InterPro" id="IPR036380">
    <property type="entry name" value="Isochorismatase-like_sf"/>
</dbReference>
<dbReference type="PANTHER" id="PTHR43540">
    <property type="entry name" value="PEROXYUREIDOACRYLATE/UREIDOACRYLATE AMIDOHYDROLASE-RELATED"/>
    <property type="match status" value="1"/>
</dbReference>
<dbReference type="CDD" id="cd00431">
    <property type="entry name" value="cysteine_hydrolases"/>
    <property type="match status" value="1"/>
</dbReference>
<dbReference type="GO" id="GO:0016787">
    <property type="term" value="F:hydrolase activity"/>
    <property type="evidence" value="ECO:0007669"/>
    <property type="project" value="UniProtKB-KW"/>
</dbReference>
<evidence type="ECO:0000313" key="3">
    <source>
        <dbReference type="EMBL" id="MFC5408328.1"/>
    </source>
</evidence>
<evidence type="ECO:0000313" key="4">
    <source>
        <dbReference type="Proteomes" id="UP001596106"/>
    </source>
</evidence>
<dbReference type="InterPro" id="IPR000868">
    <property type="entry name" value="Isochorismatase-like_dom"/>
</dbReference>
<feature type="domain" description="Isochorismatase-like" evidence="2">
    <location>
        <begin position="16"/>
        <end position="177"/>
    </location>
</feature>
<reference evidence="4" key="1">
    <citation type="journal article" date="2019" name="Int. J. Syst. Evol. Microbiol.">
        <title>The Global Catalogue of Microorganisms (GCM) 10K type strain sequencing project: providing services to taxonomists for standard genome sequencing and annotation.</title>
        <authorList>
            <consortium name="The Broad Institute Genomics Platform"/>
            <consortium name="The Broad Institute Genome Sequencing Center for Infectious Disease"/>
            <person name="Wu L."/>
            <person name="Ma J."/>
        </authorList>
    </citation>
    <scope>NUCLEOTIDE SEQUENCE [LARGE SCALE GENOMIC DNA]</scope>
    <source>
        <strain evidence="4">CCUG 55250</strain>
    </source>
</reference>
<organism evidence="3 4">
    <name type="scientific">Larkinella bovis</name>
    <dbReference type="NCBI Taxonomy" id="683041"/>
    <lineage>
        <taxon>Bacteria</taxon>
        <taxon>Pseudomonadati</taxon>
        <taxon>Bacteroidota</taxon>
        <taxon>Cytophagia</taxon>
        <taxon>Cytophagales</taxon>
        <taxon>Spirosomataceae</taxon>
        <taxon>Larkinella</taxon>
    </lineage>
</organism>
<dbReference type="SUPFAM" id="SSF52499">
    <property type="entry name" value="Isochorismatase-like hydrolases"/>
    <property type="match status" value="1"/>
</dbReference>
<evidence type="ECO:0000259" key="2">
    <source>
        <dbReference type="Pfam" id="PF00857"/>
    </source>
</evidence>
<sequence>MSENLHGNVPDTFPVALLIIDMINDLEFPDGDKLLPAALTAAQNIATLKQQARQLNIPVVYVNDNFGRWRSDFNEVVDHCLHDGVRGQPLAELLRPDPDDYFVLKPKHSAFYMTTLDTLLEHLKARRLILTGISADVCVLLSASDAYMREYDLHVPADCVATDTPTHTQTALAYVRRVLSADTTPSEQLNLQDLCRVVVES</sequence>
<keyword evidence="1 3" id="KW-0378">Hydrolase</keyword>
<dbReference type="Gene3D" id="3.40.50.850">
    <property type="entry name" value="Isochorismatase-like"/>
    <property type="match status" value="1"/>
</dbReference>